<dbReference type="SUPFAM" id="SSF143880">
    <property type="entry name" value="NE0471 N-terminal domain-like"/>
    <property type="match status" value="1"/>
</dbReference>
<proteinExistence type="predicted"/>
<dbReference type="RefSeq" id="WP_053839667.1">
    <property type="nucleotide sequence ID" value="NZ_CP076250.1"/>
</dbReference>
<reference evidence="1 2" key="1">
    <citation type="submission" date="2015-07" db="EMBL/GenBank/DDBJ databases">
        <authorList>
            <person name="Noorani M."/>
        </authorList>
    </citation>
    <scope>NUCLEOTIDE SEQUENCE [LARGE SCALE GENOMIC DNA]</scope>
    <source>
        <strain evidence="1">LMG728</strain>
    </source>
</reference>
<dbReference type="SUPFAM" id="SSF47413">
    <property type="entry name" value="lambda repressor-like DNA-binding domains"/>
    <property type="match status" value="1"/>
</dbReference>
<evidence type="ECO:0000313" key="1">
    <source>
        <dbReference type="EMBL" id="CTP83242.1"/>
    </source>
</evidence>
<dbReference type="Gene3D" id="3.30.2020.10">
    <property type="entry name" value="NE0471-like N-terminal domain"/>
    <property type="match status" value="1"/>
</dbReference>
<dbReference type="Proteomes" id="UP000041247">
    <property type="component" value="Unassembled WGS sequence"/>
</dbReference>
<gene>
    <name evidence="1" type="ORF">XTPLMG728_0151</name>
</gene>
<evidence type="ECO:0008006" key="3">
    <source>
        <dbReference type="Google" id="ProtNLM"/>
    </source>
</evidence>
<sequence length="154" mass="16890">MNQPQFVITKVKAVDIGELALTFADGFTCTVDVSEVLASHPSLKKARMPHVFYKVSLDEWKRGVIFGGDDDLALASDNLRALAIEQAGDYSHQQIVAWMHRHDLTLDSAAAALGVSRRMLAYYRSGEKPVPKSIGLAMLGWEAEQAGFRFPAVA</sequence>
<evidence type="ECO:0000313" key="2">
    <source>
        <dbReference type="Proteomes" id="UP000041247"/>
    </source>
</evidence>
<name>A0A0K2ZED2_9XANT</name>
<accession>A0A0K2ZED2</accession>
<dbReference type="EMBL" id="CXOK01000003">
    <property type="protein sequence ID" value="CTP83242.1"/>
    <property type="molecule type" value="Genomic_DNA"/>
</dbReference>
<dbReference type="GO" id="GO:0003677">
    <property type="term" value="F:DNA binding"/>
    <property type="evidence" value="ECO:0007669"/>
    <property type="project" value="InterPro"/>
</dbReference>
<protein>
    <recommendedName>
        <fullName evidence="3">DUF2442 domain-containing protein</fullName>
    </recommendedName>
</protein>
<organism evidence="1 2">
    <name type="scientific">Xanthomonas graminis pv. poae</name>
    <dbReference type="NCBI Taxonomy" id="227946"/>
    <lineage>
        <taxon>Bacteria</taxon>
        <taxon>Pseudomonadati</taxon>
        <taxon>Pseudomonadota</taxon>
        <taxon>Gammaproteobacteria</taxon>
        <taxon>Lysobacterales</taxon>
        <taxon>Lysobacteraceae</taxon>
        <taxon>Xanthomonas</taxon>
        <taxon>Xanthomonas translucens group</taxon>
        <taxon>Xanthomonas graminis</taxon>
    </lineage>
</organism>
<dbReference type="InterPro" id="IPR036782">
    <property type="entry name" value="NE0471-like_N"/>
</dbReference>
<dbReference type="InterPro" id="IPR010982">
    <property type="entry name" value="Lambda_DNA-bd_dom_sf"/>
</dbReference>
<dbReference type="AlphaFoldDB" id="A0A0K2ZED2"/>
<dbReference type="Gene3D" id="1.10.260.40">
    <property type="entry name" value="lambda repressor-like DNA-binding domains"/>
    <property type="match status" value="1"/>
</dbReference>